<evidence type="ECO:0000313" key="2">
    <source>
        <dbReference type="EMBL" id="SFQ31264.1"/>
    </source>
</evidence>
<protein>
    <submittedName>
        <fullName evidence="2">Uncharacterized protein</fullName>
    </submittedName>
</protein>
<dbReference type="STRING" id="289003.SAMN05216190_16010"/>
<organism evidence="2 3">
    <name type="scientific">Pseudomonas borbori</name>
    <dbReference type="NCBI Taxonomy" id="289003"/>
    <lineage>
        <taxon>Bacteria</taxon>
        <taxon>Pseudomonadati</taxon>
        <taxon>Pseudomonadota</taxon>
        <taxon>Gammaproteobacteria</taxon>
        <taxon>Pseudomonadales</taxon>
        <taxon>Pseudomonadaceae</taxon>
        <taxon>Pseudomonas</taxon>
    </lineage>
</organism>
<dbReference type="EMBL" id="FOWX01000060">
    <property type="protein sequence ID" value="SFQ31264.1"/>
    <property type="molecule type" value="Genomic_DNA"/>
</dbReference>
<keyword evidence="3" id="KW-1185">Reference proteome</keyword>
<reference evidence="3" key="1">
    <citation type="submission" date="2016-10" db="EMBL/GenBank/DDBJ databases">
        <authorList>
            <person name="Varghese N."/>
            <person name="Submissions S."/>
        </authorList>
    </citation>
    <scope>NUCLEOTIDE SEQUENCE [LARGE SCALE GENOMIC DNA]</scope>
    <source>
        <strain evidence="3">DSM 17834</strain>
    </source>
</reference>
<dbReference type="AlphaFoldDB" id="A0A1I5XH51"/>
<proteinExistence type="predicted"/>
<feature type="region of interest" description="Disordered" evidence="1">
    <location>
        <begin position="1"/>
        <end position="47"/>
    </location>
</feature>
<name>A0A1I5XH51_9PSED</name>
<accession>A0A1I5XH51</accession>
<dbReference type="Proteomes" id="UP000198784">
    <property type="component" value="Unassembled WGS sequence"/>
</dbReference>
<sequence length="179" mass="19532">MVPLSYSPPDHADQARVTQLGQSPHVRHGLWSPGRDRDDASNVGFDTGRDLGHIQPKPHHLQIIHHANLWQGNADWRGPDNGGEILKQLAGFEVVSLEYRPDFLSYRSIKNCTSICLATGLCSGKTEYSRSMAKASASSSAALASLRSLSAGTKSIDRVDCLNTGMRISCFLIDNKTTK</sequence>
<gene>
    <name evidence="2" type="ORF">SAMN05216190_16010</name>
</gene>
<evidence type="ECO:0000313" key="3">
    <source>
        <dbReference type="Proteomes" id="UP000198784"/>
    </source>
</evidence>
<dbReference type="RefSeq" id="WP_090505988.1">
    <property type="nucleotide sequence ID" value="NZ_FOWX01000060.1"/>
</dbReference>
<evidence type="ECO:0000256" key="1">
    <source>
        <dbReference type="SAM" id="MobiDB-lite"/>
    </source>
</evidence>